<organism evidence="1 2">
    <name type="scientific">Sulfurovum indicum</name>
    <dbReference type="NCBI Taxonomy" id="2779528"/>
    <lineage>
        <taxon>Bacteria</taxon>
        <taxon>Pseudomonadati</taxon>
        <taxon>Campylobacterota</taxon>
        <taxon>Epsilonproteobacteria</taxon>
        <taxon>Campylobacterales</taxon>
        <taxon>Sulfurovaceae</taxon>
        <taxon>Sulfurovum</taxon>
    </lineage>
</organism>
<protein>
    <submittedName>
        <fullName evidence="1">Uncharacterized protein</fullName>
    </submittedName>
</protein>
<sequence length="100" mass="11354">MRSKIVFLVVFMLSFVIVHDTVLTMIDQNKKIGVTSSLESYTVSEKSPNIHQIHNMFHFVALVCTELPSVDVHAEKKTIAYYIPQYTLSCKESIIKPPIA</sequence>
<evidence type="ECO:0000313" key="1">
    <source>
        <dbReference type="EMBL" id="QOR61965.1"/>
    </source>
</evidence>
<dbReference type="KEGG" id="sinu:IMZ28_00280"/>
<evidence type="ECO:0000313" key="2">
    <source>
        <dbReference type="Proteomes" id="UP000595074"/>
    </source>
</evidence>
<gene>
    <name evidence="1" type="ORF">IMZ28_00280</name>
</gene>
<dbReference type="AlphaFoldDB" id="A0A7M1S3F9"/>
<dbReference type="RefSeq" id="WP_197548670.1">
    <property type="nucleotide sequence ID" value="NZ_CP063164.1"/>
</dbReference>
<reference evidence="1 2" key="1">
    <citation type="submission" date="2020-10" db="EMBL/GenBank/DDBJ databases">
        <title>The genome of sulfurovum sp.</title>
        <authorList>
            <person name="Xie S."/>
            <person name="Shao Z."/>
            <person name="Jiang L."/>
        </authorList>
    </citation>
    <scope>NUCLEOTIDE SEQUENCE [LARGE SCALE GENOMIC DNA]</scope>
    <source>
        <strain evidence="1 2">ST-419</strain>
    </source>
</reference>
<accession>A0A7M1S3F9</accession>
<dbReference type="Proteomes" id="UP000595074">
    <property type="component" value="Chromosome"/>
</dbReference>
<proteinExistence type="predicted"/>
<dbReference type="EMBL" id="CP063164">
    <property type="protein sequence ID" value="QOR61965.1"/>
    <property type="molecule type" value="Genomic_DNA"/>
</dbReference>
<name>A0A7M1S3F9_9BACT</name>
<keyword evidence="2" id="KW-1185">Reference proteome</keyword>